<evidence type="ECO:0000313" key="2">
    <source>
        <dbReference type="EMBL" id="EWM52760.1"/>
    </source>
</evidence>
<reference evidence="2 3" key="1">
    <citation type="journal article" date="2014" name="PLoS ONE">
        <title>Rumen cellulosomics: divergent fiber-degrading strategies revealed by comparative genome-wide analysis of six ruminococcal strains.</title>
        <authorList>
            <person name="Dassa B."/>
            <person name="Borovok I."/>
            <person name="Ruimy-Israeli V."/>
            <person name="Lamed R."/>
            <person name="Flint H.J."/>
            <person name="Duncan S.H."/>
            <person name="Henrissat B."/>
            <person name="Coutinho P."/>
            <person name="Morrison M."/>
            <person name="Mosoni P."/>
            <person name="Yeoman C.J."/>
            <person name="White B.A."/>
            <person name="Bayer E.A."/>
        </authorList>
    </citation>
    <scope>NUCLEOTIDE SEQUENCE [LARGE SCALE GENOMIC DNA]</scope>
    <source>
        <strain evidence="2 3">007c</strain>
    </source>
</reference>
<name>W7UVA9_RUMFL</name>
<dbReference type="OrthoDB" id="1824862at2"/>
<feature type="transmembrane region" description="Helical" evidence="1">
    <location>
        <begin position="12"/>
        <end position="42"/>
    </location>
</feature>
<feature type="transmembrane region" description="Helical" evidence="1">
    <location>
        <begin position="104"/>
        <end position="123"/>
    </location>
</feature>
<protein>
    <recommendedName>
        <fullName evidence="4">TIGR04086 family membrane protein</fullName>
    </recommendedName>
</protein>
<keyword evidence="3" id="KW-1185">Reference proteome</keyword>
<keyword evidence="1" id="KW-0812">Transmembrane</keyword>
<dbReference type="AlphaFoldDB" id="W7UVA9"/>
<evidence type="ECO:0000313" key="3">
    <source>
        <dbReference type="Proteomes" id="UP000019365"/>
    </source>
</evidence>
<dbReference type="Proteomes" id="UP000019365">
    <property type="component" value="Unassembled WGS sequence"/>
</dbReference>
<gene>
    <name evidence="2" type="ORF">RF007C_14100</name>
</gene>
<evidence type="ECO:0000256" key="1">
    <source>
        <dbReference type="SAM" id="Phobius"/>
    </source>
</evidence>
<sequence length="133" mass="13651">MRRHRESIWTKAAVSMAAAVSCGLLCTMAALLLSAAVIFYVLKDIGTAGGFAAVSLAAGAYTGAFIYGKYRRKRGMLCGMLCGAVMFGVIAACTFAVIGDIPGIKKLLLLTVSGAAGGVAGVNSKRPKGLMDQ</sequence>
<feature type="transmembrane region" description="Helical" evidence="1">
    <location>
        <begin position="75"/>
        <end position="98"/>
    </location>
</feature>
<proteinExistence type="predicted"/>
<dbReference type="EMBL" id="ATAX01000028">
    <property type="protein sequence ID" value="EWM52760.1"/>
    <property type="molecule type" value="Genomic_DNA"/>
</dbReference>
<dbReference type="PROSITE" id="PS51257">
    <property type="entry name" value="PROKAR_LIPOPROTEIN"/>
    <property type="match status" value="1"/>
</dbReference>
<evidence type="ECO:0008006" key="4">
    <source>
        <dbReference type="Google" id="ProtNLM"/>
    </source>
</evidence>
<dbReference type="RefSeq" id="WP_019680126.1">
    <property type="nucleotide sequence ID" value="NZ_ATAX01000028.1"/>
</dbReference>
<dbReference type="InterPro" id="IPR023804">
    <property type="entry name" value="DUF3792_TM"/>
</dbReference>
<organism evidence="2 3">
    <name type="scientific">Ruminococcus flavefaciens 007c</name>
    <dbReference type="NCBI Taxonomy" id="1341157"/>
    <lineage>
        <taxon>Bacteria</taxon>
        <taxon>Bacillati</taxon>
        <taxon>Bacillota</taxon>
        <taxon>Clostridia</taxon>
        <taxon>Eubacteriales</taxon>
        <taxon>Oscillospiraceae</taxon>
        <taxon>Ruminococcus</taxon>
    </lineage>
</organism>
<feature type="transmembrane region" description="Helical" evidence="1">
    <location>
        <begin position="48"/>
        <end position="68"/>
    </location>
</feature>
<dbReference type="PATRIC" id="fig|1341157.4.peg.2216"/>
<keyword evidence="1" id="KW-0472">Membrane</keyword>
<keyword evidence="1" id="KW-1133">Transmembrane helix</keyword>
<accession>W7UVA9</accession>
<comment type="caution">
    <text evidence="2">The sequence shown here is derived from an EMBL/GenBank/DDBJ whole genome shotgun (WGS) entry which is preliminary data.</text>
</comment>
<dbReference type="NCBIfam" id="TIGR04086">
    <property type="entry name" value="TIGR04086_membr"/>
    <property type="match status" value="1"/>
</dbReference>